<reference evidence="1" key="1">
    <citation type="journal article" date="2011" name="PLoS Biol.">
        <title>Gene gain and loss during evolution of obligate parasitism in the white rust pathogen of Arabidopsis thaliana.</title>
        <authorList>
            <person name="Kemen E."/>
            <person name="Gardiner A."/>
            <person name="Schultz-Larsen T."/>
            <person name="Kemen A.C."/>
            <person name="Balmuth A.L."/>
            <person name="Robert-Seilaniantz A."/>
            <person name="Bailey K."/>
            <person name="Holub E."/>
            <person name="Studholme D.J."/>
            <person name="Maclean D."/>
            <person name="Jones J.D."/>
        </authorList>
    </citation>
    <scope>NUCLEOTIDE SEQUENCE</scope>
</reference>
<dbReference type="HOGENOM" id="CLU_2459359_0_0_1"/>
<evidence type="ECO:0000313" key="1">
    <source>
        <dbReference type="EMBL" id="CCA15412.1"/>
    </source>
</evidence>
<protein>
    <submittedName>
        <fullName evidence="1">AlNc14C11G1354 protein</fullName>
    </submittedName>
</protein>
<name>F0W2X5_9STRA</name>
<sequence length="89" mass="10069">MFSKGVQLHDEQEIVYSTLMAVSIHLDPHWTKMRGGVQLQDDSILSSLLLFSILKPKGVQIHNENCGLLLHDEYEAVSCHNGKRFIFGC</sequence>
<dbReference type="AlphaFoldDB" id="F0W2X5"/>
<gene>
    <name evidence="1" type="primary">AlNc14C11G1354</name>
    <name evidence="1" type="ORF">ALNC14_015550</name>
</gene>
<proteinExistence type="predicted"/>
<accession>F0W2X5</accession>
<reference evidence="1" key="2">
    <citation type="submission" date="2011-02" db="EMBL/GenBank/DDBJ databases">
        <authorList>
            <person name="MacLean D."/>
        </authorList>
    </citation>
    <scope>NUCLEOTIDE SEQUENCE</scope>
</reference>
<dbReference type="EMBL" id="FR824056">
    <property type="protein sequence ID" value="CCA15412.1"/>
    <property type="molecule type" value="Genomic_DNA"/>
</dbReference>
<organism evidence="1">
    <name type="scientific">Albugo laibachii Nc14</name>
    <dbReference type="NCBI Taxonomy" id="890382"/>
    <lineage>
        <taxon>Eukaryota</taxon>
        <taxon>Sar</taxon>
        <taxon>Stramenopiles</taxon>
        <taxon>Oomycota</taxon>
        <taxon>Peronosporomycetes</taxon>
        <taxon>Albuginales</taxon>
        <taxon>Albuginaceae</taxon>
        <taxon>Albugo</taxon>
    </lineage>
</organism>